<accession>A0A136IM89</accession>
<dbReference type="Proteomes" id="UP000070501">
    <property type="component" value="Unassembled WGS sequence"/>
</dbReference>
<keyword evidence="1" id="KW-0732">Signal</keyword>
<dbReference type="AlphaFoldDB" id="A0A136IM89"/>
<evidence type="ECO:0000313" key="3">
    <source>
        <dbReference type="Proteomes" id="UP000070501"/>
    </source>
</evidence>
<feature type="signal peptide" evidence="1">
    <location>
        <begin position="1"/>
        <end position="21"/>
    </location>
</feature>
<feature type="chain" id="PRO_5007292820" evidence="1">
    <location>
        <begin position="22"/>
        <end position="512"/>
    </location>
</feature>
<dbReference type="OrthoDB" id="10007757at2759"/>
<organism evidence="2 3">
    <name type="scientific">Microdochium bolleyi</name>
    <dbReference type="NCBI Taxonomy" id="196109"/>
    <lineage>
        <taxon>Eukaryota</taxon>
        <taxon>Fungi</taxon>
        <taxon>Dikarya</taxon>
        <taxon>Ascomycota</taxon>
        <taxon>Pezizomycotina</taxon>
        <taxon>Sordariomycetes</taxon>
        <taxon>Xylariomycetidae</taxon>
        <taxon>Xylariales</taxon>
        <taxon>Microdochiaceae</taxon>
        <taxon>Microdochium</taxon>
    </lineage>
</organism>
<gene>
    <name evidence="2" type="ORF">Micbo1qcDRAFT_180441</name>
</gene>
<evidence type="ECO:0000313" key="2">
    <source>
        <dbReference type="EMBL" id="KXJ85898.1"/>
    </source>
</evidence>
<name>A0A136IM89_9PEZI</name>
<evidence type="ECO:0000256" key="1">
    <source>
        <dbReference type="SAM" id="SignalP"/>
    </source>
</evidence>
<sequence>MAFSLKTTLAVVLSAAAAVRGHPKCGGSCAADDCFAKASLPAEYLPTLSSFCYEYLSTSAGAVTQTTSAIATAIVTETTTLTLTGTGTDIMTATELTTTTPGADPATITNTQTTIATETTIIGTVCTTTSTISSFPTRVYYRVRGSDPASPPGKRNADVAIPPELSRGCKPGSLKAKVSAACSCVLATAHSTTTTVTVTATATATTAATATGSATATEILSTTVTSVETAPTAPPATASATQTITMILTSQPCTSTVTTTTFAADVTLSCGVPNPTVGHIGTITCPDVSAPRETNARFRIEGGSEGNVFDGCIASGPANITTLSGGTHLCDGTNNNANPASGGTLTTQIDAAGRLEGFGYDGTYSNQFQDFFINSISATTSSGNQFWGVLRNLVFTARGGCQEQTSSSDEGLWAFDAFAPNRVFLQLNPEYQVVRSGETASVTLTVLQANPNSGNLAPAAGATLGTGTIADANGNIQLVVPTEPGCYQYKAEKSNAIRSNAFYLTVMPPADD</sequence>
<keyword evidence="3" id="KW-1185">Reference proteome</keyword>
<dbReference type="InParanoid" id="A0A136IM89"/>
<reference evidence="3" key="1">
    <citation type="submission" date="2016-02" db="EMBL/GenBank/DDBJ databases">
        <title>Draft genome sequence of Microdochium bolleyi, a fungal endophyte of beachgrass.</title>
        <authorList>
            <consortium name="DOE Joint Genome Institute"/>
            <person name="David A.S."/>
            <person name="May G."/>
            <person name="Haridas S."/>
            <person name="Lim J."/>
            <person name="Wang M."/>
            <person name="Labutti K."/>
            <person name="Lipzen A."/>
            <person name="Barry K."/>
            <person name="Grigoriev I.V."/>
        </authorList>
    </citation>
    <scope>NUCLEOTIDE SEQUENCE [LARGE SCALE GENOMIC DNA]</scope>
    <source>
        <strain evidence="3">J235TASD1</strain>
    </source>
</reference>
<dbReference type="EMBL" id="KQ964273">
    <property type="protein sequence ID" value="KXJ85898.1"/>
    <property type="molecule type" value="Genomic_DNA"/>
</dbReference>
<protein>
    <submittedName>
        <fullName evidence="2">Uncharacterized protein</fullName>
    </submittedName>
</protein>
<proteinExistence type="predicted"/>